<name>A0ABQ5EZQ6_9ASTR</name>
<reference evidence="1" key="1">
    <citation type="journal article" date="2022" name="Int. J. Mol. Sci.">
        <title>Draft Genome of Tanacetum Coccineum: Genomic Comparison of Closely Related Tanacetum-Family Plants.</title>
        <authorList>
            <person name="Yamashiro T."/>
            <person name="Shiraishi A."/>
            <person name="Nakayama K."/>
            <person name="Satake H."/>
        </authorList>
    </citation>
    <scope>NUCLEOTIDE SEQUENCE</scope>
</reference>
<keyword evidence="2" id="KW-1185">Reference proteome</keyword>
<dbReference type="EMBL" id="BQNB010016828">
    <property type="protein sequence ID" value="GJT56258.1"/>
    <property type="molecule type" value="Genomic_DNA"/>
</dbReference>
<protein>
    <submittedName>
        <fullName evidence="1">Uncharacterized protein</fullName>
    </submittedName>
</protein>
<dbReference type="Proteomes" id="UP001151760">
    <property type="component" value="Unassembled WGS sequence"/>
</dbReference>
<sequence>MAKTMEQYMSKIRADYGSGISRPKIDDKDSFELKGQFLKELRDNTFSEIKKVNEKVYASQRFPTQGRRQKPSKKLTTLNLVDHSKEGDIEQQLWDSTRGTVQTLHIKNEDNLWKRP</sequence>
<reference evidence="1" key="2">
    <citation type="submission" date="2022-01" db="EMBL/GenBank/DDBJ databases">
        <authorList>
            <person name="Yamashiro T."/>
            <person name="Shiraishi A."/>
            <person name="Satake H."/>
            <person name="Nakayama K."/>
        </authorList>
    </citation>
    <scope>NUCLEOTIDE SEQUENCE</scope>
</reference>
<organism evidence="1 2">
    <name type="scientific">Tanacetum coccineum</name>
    <dbReference type="NCBI Taxonomy" id="301880"/>
    <lineage>
        <taxon>Eukaryota</taxon>
        <taxon>Viridiplantae</taxon>
        <taxon>Streptophyta</taxon>
        <taxon>Embryophyta</taxon>
        <taxon>Tracheophyta</taxon>
        <taxon>Spermatophyta</taxon>
        <taxon>Magnoliopsida</taxon>
        <taxon>eudicotyledons</taxon>
        <taxon>Gunneridae</taxon>
        <taxon>Pentapetalae</taxon>
        <taxon>asterids</taxon>
        <taxon>campanulids</taxon>
        <taxon>Asterales</taxon>
        <taxon>Asteraceae</taxon>
        <taxon>Asteroideae</taxon>
        <taxon>Anthemideae</taxon>
        <taxon>Anthemidinae</taxon>
        <taxon>Tanacetum</taxon>
    </lineage>
</organism>
<comment type="caution">
    <text evidence="1">The sequence shown here is derived from an EMBL/GenBank/DDBJ whole genome shotgun (WGS) entry which is preliminary data.</text>
</comment>
<proteinExistence type="predicted"/>
<evidence type="ECO:0000313" key="2">
    <source>
        <dbReference type="Proteomes" id="UP001151760"/>
    </source>
</evidence>
<evidence type="ECO:0000313" key="1">
    <source>
        <dbReference type="EMBL" id="GJT56258.1"/>
    </source>
</evidence>
<gene>
    <name evidence="1" type="ORF">Tco_0991312</name>
</gene>
<accession>A0ABQ5EZQ6</accession>